<protein>
    <submittedName>
        <fullName evidence="1">Uncharacterized protein</fullName>
    </submittedName>
</protein>
<accession>A0A4R2RYE5</accession>
<dbReference type="OrthoDB" id="2986503at2"/>
<evidence type="ECO:0000313" key="2">
    <source>
        <dbReference type="Proteomes" id="UP000294746"/>
    </source>
</evidence>
<dbReference type="AlphaFoldDB" id="A0A4R2RYE5"/>
<reference evidence="1 2" key="1">
    <citation type="submission" date="2019-03" db="EMBL/GenBank/DDBJ databases">
        <title>Genomic Encyclopedia of Type Strains, Phase IV (KMG-IV): sequencing the most valuable type-strain genomes for metagenomic binning, comparative biology and taxonomic classification.</title>
        <authorList>
            <person name="Goeker M."/>
        </authorList>
    </citation>
    <scope>NUCLEOTIDE SEQUENCE [LARGE SCALE GENOMIC DNA]</scope>
    <source>
        <strain evidence="1 2">DSM 46831</strain>
    </source>
</reference>
<name>A0A4R2RYE5_9BACL</name>
<evidence type="ECO:0000313" key="1">
    <source>
        <dbReference type="EMBL" id="TCP69717.1"/>
    </source>
</evidence>
<gene>
    <name evidence="1" type="ORF">EDD57_10632</name>
</gene>
<keyword evidence="2" id="KW-1185">Reference proteome</keyword>
<organism evidence="1 2">
    <name type="scientific">Baia soyae</name>
    <dbReference type="NCBI Taxonomy" id="1544746"/>
    <lineage>
        <taxon>Bacteria</taxon>
        <taxon>Bacillati</taxon>
        <taxon>Bacillota</taxon>
        <taxon>Bacilli</taxon>
        <taxon>Bacillales</taxon>
        <taxon>Thermoactinomycetaceae</taxon>
        <taxon>Baia</taxon>
    </lineage>
</organism>
<proteinExistence type="predicted"/>
<dbReference type="RefSeq" id="WP_131848063.1">
    <property type="nucleotide sequence ID" value="NZ_SLXV01000006.1"/>
</dbReference>
<sequence>MAIRLSPEQNIYHLDHKKVCFIHVRTLSFWKDVLEKKLERLCSSGLYEKVDAIFINFVVDDIHNTEYIEDQIINPFSHYDDTVQYRILPEEYLYERATLHWIHQYSSASVNNVEVLYLHSKGVRHGEVHNKACIEDWVNLMETVLVDYHEVSFEYLKKVDACGINFFLHPPYPPHYSGNVWWANSHYIRQLPGTVPSDWLAPEMWVLSNHTATFAEIFNSGYPLAGHYVHRFPQEEIPSHFQPVVYHKYGDGLKVLSGID</sequence>
<comment type="caution">
    <text evidence="1">The sequence shown here is derived from an EMBL/GenBank/DDBJ whole genome shotgun (WGS) entry which is preliminary data.</text>
</comment>
<dbReference type="Proteomes" id="UP000294746">
    <property type="component" value="Unassembled WGS sequence"/>
</dbReference>
<dbReference type="EMBL" id="SLXV01000006">
    <property type="protein sequence ID" value="TCP69717.1"/>
    <property type="molecule type" value="Genomic_DNA"/>
</dbReference>